<proteinExistence type="predicted"/>
<dbReference type="InterPro" id="IPR055985">
    <property type="entry name" value="DUF7563"/>
</dbReference>
<organism evidence="1 2">
    <name type="scientific">Salinirubrum litoreum</name>
    <dbReference type="NCBI Taxonomy" id="1126234"/>
    <lineage>
        <taxon>Archaea</taxon>
        <taxon>Methanobacteriati</taxon>
        <taxon>Methanobacteriota</taxon>
        <taxon>Stenosarchaea group</taxon>
        <taxon>Halobacteria</taxon>
        <taxon>Halobacteriales</taxon>
        <taxon>Haloferacaceae</taxon>
        <taxon>Salinirubrum</taxon>
    </lineage>
</organism>
<dbReference type="Proteomes" id="UP001596201">
    <property type="component" value="Unassembled WGS sequence"/>
</dbReference>
<protein>
    <recommendedName>
        <fullName evidence="3">Small CPxCG-related zinc finger protein</fullName>
    </recommendedName>
</protein>
<dbReference type="Pfam" id="PF24444">
    <property type="entry name" value="DUF7563"/>
    <property type="match status" value="1"/>
</dbReference>
<name>A0ABD5RB96_9EURY</name>
<accession>A0ABD5RB96</accession>
<evidence type="ECO:0008006" key="3">
    <source>
        <dbReference type="Google" id="ProtNLM"/>
    </source>
</evidence>
<dbReference type="EMBL" id="JBHSKX010000002">
    <property type="protein sequence ID" value="MFC5367304.1"/>
    <property type="molecule type" value="Genomic_DNA"/>
</dbReference>
<evidence type="ECO:0000313" key="2">
    <source>
        <dbReference type="Proteomes" id="UP001596201"/>
    </source>
</evidence>
<dbReference type="AlphaFoldDB" id="A0ABD5RB96"/>
<keyword evidence="2" id="KW-1185">Reference proteome</keyword>
<comment type="caution">
    <text evidence="1">The sequence shown here is derived from an EMBL/GenBank/DDBJ whole genome shotgun (WGS) entry which is preliminary data.</text>
</comment>
<gene>
    <name evidence="1" type="ORF">ACFPJ5_10155</name>
</gene>
<reference evidence="1 2" key="1">
    <citation type="journal article" date="2019" name="Int. J. Syst. Evol. Microbiol.">
        <title>The Global Catalogue of Microorganisms (GCM) 10K type strain sequencing project: providing services to taxonomists for standard genome sequencing and annotation.</title>
        <authorList>
            <consortium name="The Broad Institute Genomics Platform"/>
            <consortium name="The Broad Institute Genome Sequencing Center for Infectious Disease"/>
            <person name="Wu L."/>
            <person name="Ma J."/>
        </authorList>
    </citation>
    <scope>NUCLEOTIDE SEQUENCE [LARGE SCALE GENOMIC DNA]</scope>
    <source>
        <strain evidence="1 2">CGMCC 1.12237</strain>
    </source>
</reference>
<sequence>MQQCQNCGSFVSAHFARVFGDNDDQVWACLDCTTGTDILSGGAVYGADSATAE</sequence>
<dbReference type="RefSeq" id="WP_227229564.1">
    <property type="nucleotide sequence ID" value="NZ_JAJCVJ010000002.1"/>
</dbReference>
<evidence type="ECO:0000313" key="1">
    <source>
        <dbReference type="EMBL" id="MFC5367304.1"/>
    </source>
</evidence>